<reference evidence="6 7" key="1">
    <citation type="submission" date="2019-07" db="EMBL/GenBank/DDBJ databases">
        <title>Phenotypic and genotypic antimicrobial resistance traits of Vibrio cholerae non-O1/non-O139 isolated from a large Austrian lake frequently associated with cases of infection.</title>
        <authorList>
            <person name="Lepuschitz S."/>
            <person name="Baron S."/>
            <person name="Larvor E."/>
            <person name="Granier S."/>
            <person name="Pretzer C."/>
            <person name="Mach R.L."/>
            <person name="Farnleitner A.H."/>
            <person name="Ruppitsch W."/>
            <person name="Pleininger S."/>
            <person name="Indra A."/>
            <person name="Kirschner A.K.T."/>
        </authorList>
    </citation>
    <scope>NUCLEOTIDE SEQUENCE [LARGE SCALE GENOMIC DNA]</scope>
    <source>
        <strain evidence="6 7">A12JL36W90</strain>
    </source>
</reference>
<organism evidence="6 7">
    <name type="scientific">Vibrio cholerae</name>
    <dbReference type="NCBI Taxonomy" id="666"/>
    <lineage>
        <taxon>Bacteria</taxon>
        <taxon>Pseudomonadati</taxon>
        <taxon>Pseudomonadota</taxon>
        <taxon>Gammaproteobacteria</taxon>
        <taxon>Vibrionales</taxon>
        <taxon>Vibrionaceae</taxon>
        <taxon>Vibrio</taxon>
    </lineage>
</organism>
<evidence type="ECO:0000256" key="1">
    <source>
        <dbReference type="ARBA" id="ARBA00022475"/>
    </source>
</evidence>
<dbReference type="PIRSF" id="PIRSF000179">
    <property type="entry name" value="FrdD"/>
    <property type="match status" value="1"/>
</dbReference>
<dbReference type="CDD" id="cd00547">
    <property type="entry name" value="QFR_TypeD_subunitD"/>
    <property type="match status" value="1"/>
</dbReference>
<feature type="transmembrane region" description="Helical" evidence="5">
    <location>
        <begin position="67"/>
        <end position="87"/>
    </location>
</feature>
<evidence type="ECO:0000256" key="3">
    <source>
        <dbReference type="ARBA" id="ARBA00022989"/>
    </source>
</evidence>
<comment type="function">
    <text evidence="5">Anchors the catalytic components of the fumarate reductase complex to the cell membrane, binds quinones.</text>
</comment>
<keyword evidence="4 5" id="KW-0472">Membrane</keyword>
<proteinExistence type="inferred from homology"/>
<comment type="caution">
    <text evidence="6">The sequence shown here is derived from an EMBL/GenBank/DDBJ whole genome shotgun (WGS) entry which is preliminary data.</text>
</comment>
<dbReference type="NCBIfam" id="NF003977">
    <property type="entry name" value="PRK05470.1-1"/>
    <property type="match status" value="1"/>
</dbReference>
<evidence type="ECO:0000256" key="2">
    <source>
        <dbReference type="ARBA" id="ARBA00022692"/>
    </source>
</evidence>
<protein>
    <recommendedName>
        <fullName evidence="5">Fumarate reductase subunit D</fullName>
    </recommendedName>
    <alternativeName>
        <fullName evidence="5">Quinol-fumarate reductase subunit D</fullName>
        <shortName evidence="5">QFR subunit D</shortName>
    </alternativeName>
</protein>
<comment type="subunit">
    <text evidence="5">Part of an enzyme complex containing four subunits: a flavoprotein (FrdA), an iron-sulfur protein (FrdB), and two hydrophobic anchor proteins (FrdC and FrdD).</text>
</comment>
<sequence length="130" mass="14335">MFLLWCKELIVINTNPKRSDEPVWWSLFGAGGTWFAMITPITVLVLGILAPLGVIDAEALSYERVSSFATSIIGALFIIGTLALPMWHAMHRFHHGMHDLKFHTGVAGKIACYGFATIISALAVVFIFMI</sequence>
<name>A0A544E082_VIBCL</name>
<comment type="similarity">
    <text evidence="5">Belongs to the FrdD family.</text>
</comment>
<comment type="subcellular location">
    <subcellularLocation>
        <location evidence="5">Cell membrane</location>
        <topology evidence="5">Multi-pass membrane protein</topology>
    </subcellularLocation>
</comment>
<dbReference type="Pfam" id="PF02313">
    <property type="entry name" value="Fumarate_red_D"/>
    <property type="match status" value="1"/>
</dbReference>
<dbReference type="Gene3D" id="1.20.1300.10">
    <property type="entry name" value="Fumarate reductase/succinate dehydrogenase, transmembrane subunit"/>
    <property type="match status" value="1"/>
</dbReference>
<dbReference type="GO" id="GO:0005886">
    <property type="term" value="C:plasma membrane"/>
    <property type="evidence" value="ECO:0007669"/>
    <property type="project" value="UniProtKB-SubCell"/>
</dbReference>
<dbReference type="InterPro" id="IPR003418">
    <property type="entry name" value="Fumarate_red_D"/>
</dbReference>
<dbReference type="GO" id="GO:0006106">
    <property type="term" value="P:fumarate metabolic process"/>
    <property type="evidence" value="ECO:0007669"/>
    <property type="project" value="InterPro"/>
</dbReference>
<dbReference type="InterPro" id="IPR034804">
    <property type="entry name" value="SQR/QFR_C/D"/>
</dbReference>
<evidence type="ECO:0000256" key="4">
    <source>
        <dbReference type="ARBA" id="ARBA00023136"/>
    </source>
</evidence>
<dbReference type="HAMAP" id="MF_00709">
    <property type="entry name" value="Fumarate_red_D"/>
    <property type="match status" value="1"/>
</dbReference>
<gene>
    <name evidence="5 6" type="primary">frdD</name>
    <name evidence="6" type="ORF">FLM02_07665</name>
</gene>
<evidence type="ECO:0000313" key="7">
    <source>
        <dbReference type="Proteomes" id="UP000319979"/>
    </source>
</evidence>
<dbReference type="Proteomes" id="UP000319979">
    <property type="component" value="Unassembled WGS sequence"/>
</dbReference>
<dbReference type="SUPFAM" id="SSF81343">
    <property type="entry name" value="Fumarate reductase respiratory complex transmembrane subunits"/>
    <property type="match status" value="1"/>
</dbReference>
<dbReference type="GO" id="GO:0000104">
    <property type="term" value="F:succinate dehydrogenase activity"/>
    <property type="evidence" value="ECO:0007669"/>
    <property type="project" value="UniProtKB-UniRule"/>
</dbReference>
<accession>A0A544E082</accession>
<dbReference type="AlphaFoldDB" id="A0A544E082"/>
<evidence type="ECO:0000313" key="6">
    <source>
        <dbReference type="EMBL" id="TQP15274.1"/>
    </source>
</evidence>
<evidence type="ECO:0000256" key="5">
    <source>
        <dbReference type="HAMAP-Rule" id="MF_00709"/>
    </source>
</evidence>
<keyword evidence="2 5" id="KW-0812">Transmembrane</keyword>
<feature type="transmembrane region" description="Helical" evidence="5">
    <location>
        <begin position="107"/>
        <end position="129"/>
    </location>
</feature>
<keyword evidence="1 5" id="KW-1003">Cell membrane</keyword>
<dbReference type="EMBL" id="VIOS01000019">
    <property type="protein sequence ID" value="TQP15274.1"/>
    <property type="molecule type" value="Genomic_DNA"/>
</dbReference>
<feature type="transmembrane region" description="Helical" evidence="5">
    <location>
        <begin position="34"/>
        <end position="55"/>
    </location>
</feature>
<dbReference type="GO" id="GO:0045283">
    <property type="term" value="C:fumarate reductase complex"/>
    <property type="evidence" value="ECO:0007669"/>
    <property type="project" value="UniProtKB-UniRule"/>
</dbReference>
<keyword evidence="3 5" id="KW-1133">Transmembrane helix</keyword>